<evidence type="ECO:0000313" key="2">
    <source>
        <dbReference type="Proteomes" id="UP000255303"/>
    </source>
</evidence>
<gene>
    <name evidence="1" type="ORF">NCTC10692_04637</name>
</gene>
<reference evidence="1 2" key="1">
    <citation type="submission" date="2018-06" db="EMBL/GenBank/DDBJ databases">
        <authorList>
            <consortium name="Pathogen Informatics"/>
            <person name="Doyle S."/>
        </authorList>
    </citation>
    <scope>NUCLEOTIDE SEQUENCE [LARGE SCALE GENOMIC DNA]</scope>
    <source>
        <strain evidence="1 2">NCTC10692</strain>
    </source>
</reference>
<organism evidence="1 2">
    <name type="scientific">Ectopseudomonas oleovorans</name>
    <name type="common">Pseudomonas oleovorans</name>
    <dbReference type="NCBI Taxonomy" id="301"/>
    <lineage>
        <taxon>Bacteria</taxon>
        <taxon>Pseudomonadati</taxon>
        <taxon>Pseudomonadota</taxon>
        <taxon>Gammaproteobacteria</taxon>
        <taxon>Pseudomonadales</taxon>
        <taxon>Pseudomonadaceae</taxon>
        <taxon>Ectopseudomonas</taxon>
    </lineage>
</organism>
<keyword evidence="1" id="KW-0812">Transmembrane</keyword>
<dbReference type="Proteomes" id="UP000255303">
    <property type="component" value="Unassembled WGS sequence"/>
</dbReference>
<dbReference type="AlphaFoldDB" id="A0A379PI60"/>
<protein>
    <submittedName>
        <fullName evidence="1">Transmembrane protein</fullName>
    </submittedName>
</protein>
<keyword evidence="1" id="KW-0472">Membrane</keyword>
<accession>A0A379PI60</accession>
<proteinExistence type="predicted"/>
<evidence type="ECO:0000313" key="1">
    <source>
        <dbReference type="EMBL" id="SUE72481.1"/>
    </source>
</evidence>
<sequence>MTLVTTLPLYPFLGPLWMPYDTAQSAKNRNYYATKEFVEREKRKALTEIDHKMEDKQLTYEQHVREQRLIEAKYSPY</sequence>
<dbReference type="EMBL" id="UGUV01000003">
    <property type="protein sequence ID" value="SUE72481.1"/>
    <property type="molecule type" value="Genomic_DNA"/>
</dbReference>
<name>A0A379PI60_ECTOL</name>